<name>A0A9P4U676_9PLEO</name>
<keyword evidence="2" id="KW-1185">Reference proteome</keyword>
<reference evidence="1" key="1">
    <citation type="journal article" date="2020" name="Stud. Mycol.">
        <title>101 Dothideomycetes genomes: a test case for predicting lifestyles and emergence of pathogens.</title>
        <authorList>
            <person name="Haridas S."/>
            <person name="Albert R."/>
            <person name="Binder M."/>
            <person name="Bloem J."/>
            <person name="Labutti K."/>
            <person name="Salamov A."/>
            <person name="Andreopoulos B."/>
            <person name="Baker S."/>
            <person name="Barry K."/>
            <person name="Bills G."/>
            <person name="Bluhm B."/>
            <person name="Cannon C."/>
            <person name="Castanera R."/>
            <person name="Culley D."/>
            <person name="Daum C."/>
            <person name="Ezra D."/>
            <person name="Gonzalez J."/>
            <person name="Henrissat B."/>
            <person name="Kuo A."/>
            <person name="Liang C."/>
            <person name="Lipzen A."/>
            <person name="Lutzoni F."/>
            <person name="Magnuson J."/>
            <person name="Mondo S."/>
            <person name="Nolan M."/>
            <person name="Ohm R."/>
            <person name="Pangilinan J."/>
            <person name="Park H.-J."/>
            <person name="Ramirez L."/>
            <person name="Alfaro M."/>
            <person name="Sun H."/>
            <person name="Tritt A."/>
            <person name="Yoshinaga Y."/>
            <person name="Zwiers L.-H."/>
            <person name="Turgeon B."/>
            <person name="Goodwin S."/>
            <person name="Spatafora J."/>
            <person name="Crous P."/>
            <person name="Grigoriev I."/>
        </authorList>
    </citation>
    <scope>NUCLEOTIDE SEQUENCE</scope>
    <source>
        <strain evidence="1">CBS 690.94</strain>
    </source>
</reference>
<comment type="caution">
    <text evidence="1">The sequence shown here is derived from an EMBL/GenBank/DDBJ whole genome shotgun (WGS) entry which is preliminary data.</text>
</comment>
<gene>
    <name evidence="1" type="ORF">P171DRAFT_173522</name>
</gene>
<protein>
    <submittedName>
        <fullName evidence="1">Uncharacterized protein</fullName>
    </submittedName>
</protein>
<dbReference type="AlphaFoldDB" id="A0A9P4U676"/>
<organism evidence="1 2">
    <name type="scientific">Karstenula rhodostoma CBS 690.94</name>
    <dbReference type="NCBI Taxonomy" id="1392251"/>
    <lineage>
        <taxon>Eukaryota</taxon>
        <taxon>Fungi</taxon>
        <taxon>Dikarya</taxon>
        <taxon>Ascomycota</taxon>
        <taxon>Pezizomycotina</taxon>
        <taxon>Dothideomycetes</taxon>
        <taxon>Pleosporomycetidae</taxon>
        <taxon>Pleosporales</taxon>
        <taxon>Massarineae</taxon>
        <taxon>Didymosphaeriaceae</taxon>
        <taxon>Karstenula</taxon>
    </lineage>
</organism>
<evidence type="ECO:0000313" key="2">
    <source>
        <dbReference type="Proteomes" id="UP000799764"/>
    </source>
</evidence>
<dbReference type="Proteomes" id="UP000799764">
    <property type="component" value="Unassembled WGS sequence"/>
</dbReference>
<evidence type="ECO:0000313" key="1">
    <source>
        <dbReference type="EMBL" id="KAF2437813.1"/>
    </source>
</evidence>
<proteinExistence type="predicted"/>
<sequence>MQLRYAISAPHLVHGFSVQTPPVIGGPPHHYRTEVSLVSLHDAFIEAQSHLILNTATDAQFPHGGITFRTDISTMVRKVRKVSCRGKGWLDVDDNLQFIFRCFSIAQTDLLRLFETLVSPIASTLMPLLVLRMFLVSLIRTTSLHTRVLSAQDVSYCGQARAPSAFNRVSACLP</sequence>
<accession>A0A9P4U676</accession>
<dbReference type="EMBL" id="MU001514">
    <property type="protein sequence ID" value="KAF2437813.1"/>
    <property type="molecule type" value="Genomic_DNA"/>
</dbReference>